<feature type="coiled-coil region" evidence="1">
    <location>
        <begin position="135"/>
        <end position="190"/>
    </location>
</feature>
<evidence type="ECO:0000313" key="2">
    <source>
        <dbReference type="EMBL" id="CAI9968123.1"/>
    </source>
</evidence>
<proteinExistence type="predicted"/>
<reference evidence="2" key="1">
    <citation type="submission" date="2023-06" db="EMBL/GenBank/DDBJ databases">
        <authorList>
            <person name="Kurt Z."/>
        </authorList>
    </citation>
    <scope>NUCLEOTIDE SEQUENCE</scope>
</reference>
<name>A0AA86R2S9_9EUKA</name>
<accession>A0AA86R2S9</accession>
<sequence>MSIPDSVTDTIRFFSLLFKSSEQEVHALVSEEIQDMQYSGKNVFTIDEVQEQFGNLESGLKQIFLKENEKVTKLVGSLCMQLMSQAQAQSCTVIPKPAELEDEKIIQMFKGGQKQQDNNMNKISDTTLLNNEIKIKEMEEEICKKNSEIQQLKAQAQLRVDQTPQFQNLKKMLQNKESRIEELEEELENKK</sequence>
<keyword evidence="4" id="KW-1185">Reference proteome</keyword>
<evidence type="ECO:0000256" key="1">
    <source>
        <dbReference type="SAM" id="Coils"/>
    </source>
</evidence>
<dbReference type="EMBL" id="CATOUU010001031">
    <property type="protein sequence ID" value="CAI9968123.1"/>
    <property type="molecule type" value="Genomic_DNA"/>
</dbReference>
<evidence type="ECO:0000313" key="4">
    <source>
        <dbReference type="Proteomes" id="UP001642409"/>
    </source>
</evidence>
<reference evidence="3 4" key="2">
    <citation type="submission" date="2024-07" db="EMBL/GenBank/DDBJ databases">
        <authorList>
            <person name="Akdeniz Z."/>
        </authorList>
    </citation>
    <scope>NUCLEOTIDE SEQUENCE [LARGE SCALE GENOMIC DNA]</scope>
</reference>
<dbReference type="EMBL" id="CAXDID020000044">
    <property type="protein sequence ID" value="CAL6001947.1"/>
    <property type="molecule type" value="Genomic_DNA"/>
</dbReference>
<keyword evidence="1" id="KW-0175">Coiled coil</keyword>
<protein>
    <submittedName>
        <fullName evidence="2">Leucine zipper-containing protein</fullName>
    </submittedName>
    <submittedName>
        <fullName evidence="3">Leucine_zipper-containing protein</fullName>
    </submittedName>
</protein>
<evidence type="ECO:0000313" key="3">
    <source>
        <dbReference type="EMBL" id="CAL6001947.1"/>
    </source>
</evidence>
<comment type="caution">
    <text evidence="2">The sequence shown here is derived from an EMBL/GenBank/DDBJ whole genome shotgun (WGS) entry which is preliminary data.</text>
</comment>
<gene>
    <name evidence="3" type="ORF">HINF_LOCUS17687</name>
    <name evidence="2" type="ORF">HINF_LOCUS55768</name>
</gene>
<dbReference type="Proteomes" id="UP001642409">
    <property type="component" value="Unassembled WGS sequence"/>
</dbReference>
<dbReference type="AlphaFoldDB" id="A0AA86R2S9"/>
<organism evidence="2">
    <name type="scientific">Hexamita inflata</name>
    <dbReference type="NCBI Taxonomy" id="28002"/>
    <lineage>
        <taxon>Eukaryota</taxon>
        <taxon>Metamonada</taxon>
        <taxon>Diplomonadida</taxon>
        <taxon>Hexamitidae</taxon>
        <taxon>Hexamitinae</taxon>
        <taxon>Hexamita</taxon>
    </lineage>
</organism>